<dbReference type="PANTHER" id="PTHR12839">
    <property type="entry name" value="NONSENSE-MEDIATED MRNA DECAY PROTEIN 2 UP-FRAMESHIFT SUPPRESSOR 2"/>
    <property type="match status" value="1"/>
</dbReference>
<keyword evidence="3" id="KW-0175">Coiled coil</keyword>
<reference evidence="6" key="1">
    <citation type="submission" date="2021-02" db="EMBL/GenBank/DDBJ databases">
        <authorList>
            <person name="Nowell W R."/>
        </authorList>
    </citation>
    <scope>NUCLEOTIDE SEQUENCE</scope>
</reference>
<keyword evidence="8" id="KW-1185">Reference proteome</keyword>
<feature type="compositionally biased region" description="Polar residues" evidence="4">
    <location>
        <begin position="131"/>
        <end position="144"/>
    </location>
</feature>
<dbReference type="Proteomes" id="UP000663829">
    <property type="component" value="Unassembled WGS sequence"/>
</dbReference>
<dbReference type="InterPro" id="IPR007193">
    <property type="entry name" value="Upf2/Nmd2_C"/>
</dbReference>
<organism evidence="6 8">
    <name type="scientific">Didymodactylos carnosus</name>
    <dbReference type="NCBI Taxonomy" id="1234261"/>
    <lineage>
        <taxon>Eukaryota</taxon>
        <taxon>Metazoa</taxon>
        <taxon>Spiralia</taxon>
        <taxon>Gnathifera</taxon>
        <taxon>Rotifera</taxon>
        <taxon>Eurotatoria</taxon>
        <taxon>Bdelloidea</taxon>
        <taxon>Philodinida</taxon>
        <taxon>Philodinidae</taxon>
        <taxon>Didymodactylos</taxon>
    </lineage>
</organism>
<feature type="region of interest" description="Disordered" evidence="4">
    <location>
        <begin position="1"/>
        <end position="24"/>
    </location>
</feature>
<gene>
    <name evidence="6" type="ORF">GPM918_LOCUS331</name>
    <name evidence="7" type="ORF">SRO942_LOCUS332</name>
</gene>
<feature type="compositionally biased region" description="Acidic residues" evidence="4">
    <location>
        <begin position="1235"/>
        <end position="1252"/>
    </location>
</feature>
<proteinExistence type="predicted"/>
<dbReference type="Pfam" id="PF02854">
    <property type="entry name" value="MIF4G"/>
    <property type="match status" value="3"/>
</dbReference>
<dbReference type="SUPFAM" id="SSF48371">
    <property type="entry name" value="ARM repeat"/>
    <property type="match status" value="3"/>
</dbReference>
<evidence type="ECO:0000313" key="8">
    <source>
        <dbReference type="Proteomes" id="UP000663829"/>
    </source>
</evidence>
<dbReference type="GO" id="GO:0000184">
    <property type="term" value="P:nuclear-transcribed mRNA catabolic process, nonsense-mediated decay"/>
    <property type="evidence" value="ECO:0007669"/>
    <property type="project" value="InterPro"/>
</dbReference>
<name>A0A813NXV7_9BILA</name>
<evidence type="ECO:0000256" key="1">
    <source>
        <dbReference type="ARBA" id="ARBA00004496"/>
    </source>
</evidence>
<dbReference type="PANTHER" id="PTHR12839:SF7">
    <property type="entry name" value="REGULATOR OF NONSENSE TRANSCRIPTS 2"/>
    <property type="match status" value="1"/>
</dbReference>
<evidence type="ECO:0000256" key="4">
    <source>
        <dbReference type="SAM" id="MobiDB-lite"/>
    </source>
</evidence>
<dbReference type="FunFam" id="1.25.40.180:FF:000023">
    <property type="entry name" value="regulator of nonsense transcripts 2 isoform X1"/>
    <property type="match status" value="1"/>
</dbReference>
<accession>A0A813NXV7</accession>
<dbReference type="SMART" id="SM00543">
    <property type="entry name" value="MIF4G"/>
    <property type="match status" value="3"/>
</dbReference>
<dbReference type="GO" id="GO:0035145">
    <property type="term" value="C:exon-exon junction complex"/>
    <property type="evidence" value="ECO:0007669"/>
    <property type="project" value="TreeGrafter"/>
</dbReference>
<feature type="region of interest" description="Disordered" evidence="4">
    <location>
        <begin position="1157"/>
        <end position="1255"/>
    </location>
</feature>
<feature type="compositionally biased region" description="Low complexity" evidence="4">
    <location>
        <begin position="197"/>
        <end position="218"/>
    </location>
</feature>
<dbReference type="EMBL" id="CAJNOQ010000023">
    <property type="protein sequence ID" value="CAF0742156.1"/>
    <property type="molecule type" value="Genomic_DNA"/>
</dbReference>
<comment type="caution">
    <text evidence="6">The sequence shown here is derived from an EMBL/GenBank/DDBJ whole genome shotgun (WGS) entry which is preliminary data.</text>
</comment>
<dbReference type="GO" id="GO:0005737">
    <property type="term" value="C:cytoplasm"/>
    <property type="evidence" value="ECO:0007669"/>
    <property type="project" value="UniProtKB-SubCell"/>
</dbReference>
<dbReference type="InterPro" id="IPR003890">
    <property type="entry name" value="MIF4G-like_typ-3"/>
</dbReference>
<keyword evidence="2" id="KW-0963">Cytoplasm</keyword>
<feature type="region of interest" description="Disordered" evidence="4">
    <location>
        <begin position="40"/>
        <end position="218"/>
    </location>
</feature>
<evidence type="ECO:0000256" key="3">
    <source>
        <dbReference type="SAM" id="Coils"/>
    </source>
</evidence>
<sequence length="1439" mass="167112">MHMSNRTNANNNRGSYNSQWGSRPYRRGTYEQNYQQMPSNYEYGQSSYDNYDNSSYEQQQQSSKRYSVNRNKQQTNLIDNSCDSYKSYREPQQQFNRSETSSKVSNEQYNTQKSSTSQVSTKKLAAEPQPVNKTQLTNDQSSKKQSGHDRSKKISSSDVKTVPTSTSDVLLVNKSKNDSSNSQPVKTIQSVDTQPKSEISNSNSNTEENTTTNTPQEATTLETIQQPEPCENIDNIRQQVQTYIGERLERMKYRIELREQNILAEQTRTNIEQQQEMMARLDSSIKKIPPFIKRLRTLSEQQKDALRKDMQQLNLTRYISEVANSITEAKLKMNDVYTAVLLCSLLHQRYQDFSMTLYENWLKVLQPQAIIESASAYQQESKPSLNLSKLRVDLRFFAELITVHVLPQSLSLNYLLSLLQALVNNDKDFSNITIITSFCKMCGEDFADIVSMKMKSYVNKLNDMDKDLEQQEQISIPTSNHYTNEKKQYIRQLFKDYYKNLCDHVIQEHKSIQKMERQMKRMMENRGELNQDTRDKHEQTVQSFQKLFQNTETLADLVEEAIPELPIEEISKKSSERIGIDIYIPGKNDDDTSLWEDSDTKQFYENFPDLRLFVPGYYRDPLISTNASANITAASTTDAIDEANTPMSEDIETLDPVQIEQEIENVVLEVTTADADVEEEDAVLVDDDIVEEDLSATNMKLIMDVFINHLPTCVNRELIDKAARDFATNLNTKQNRKRLIKALFQVQRTRLDLLPFYGRLIATLNPIMSEIGTEVVRLLKNEFRQHIRKKDQIYIESKIKTVRYIGELVKFGIFPKLEVTLCLKTLLGDFRHHNIEMCCNLLETCGRYLYRSQDTHRRTEIILEILMRKKSVLTLDNRYTTMIENAYYYCNPPENREIEKKIRPPLHEYLRRILFRDLNKITIEKVLRQMRKFDWFEPTFREYAIKCLTAPYYVKYNSIHCLASILAGLAHFYDDIAIDVLDNVLDDIRSCLESNVPRYNQRRLCMVKYLGEMYNYRVVDSIIIFRTLYLLITFGVTLDNAIMSEVDPPDHLFRIRLVCTLLETCGQYFDRGTSKKKLDCFLLYFQRYFYFKKEHPQWNTNTYPFPIAVEHVFDETLITLRPKFILAGSYTKACEEVEAMEKEYVTILAQNEIKTPTTIDTKDNLPPINEEEESFGPSISPIDGDEEDENDERTPRRIEDEYEEEENDDETYNVRRSRFSGGSGERTSCGSAGDLENDQMNADDEQEDDEDNGSSLQLKAKKITSEEDDEFVKAFDTLIAESVAQRATEMTKAPAPDIAIPVHLRRNKVLSSTSLNVSNSDGDDENDPIVKNQTTMNFVVMMKKNNKLHFHNLAVPNTSEMALRLKAQEEADRQEKARLKILTLNMSTRMEQEVEQQEPMVNVLNRTPVSTNTNRTRRTRYVHQKGAPDADLIFGSKKR</sequence>
<evidence type="ECO:0000256" key="2">
    <source>
        <dbReference type="ARBA" id="ARBA00022490"/>
    </source>
</evidence>
<feature type="compositionally biased region" description="Polar residues" evidence="4">
    <location>
        <begin position="1"/>
        <end position="21"/>
    </location>
</feature>
<feature type="domain" description="MIF4G" evidence="5">
    <location>
        <begin position="704"/>
        <end position="893"/>
    </location>
</feature>
<dbReference type="InterPro" id="IPR039762">
    <property type="entry name" value="Nmd2/UPF2"/>
</dbReference>
<dbReference type="EMBL" id="CAJOBC010000023">
    <property type="protein sequence ID" value="CAF3520588.1"/>
    <property type="molecule type" value="Genomic_DNA"/>
</dbReference>
<dbReference type="OrthoDB" id="27832at2759"/>
<evidence type="ECO:0000259" key="5">
    <source>
        <dbReference type="SMART" id="SM00543"/>
    </source>
</evidence>
<feature type="compositionally biased region" description="Low complexity" evidence="4">
    <location>
        <begin position="111"/>
        <end position="123"/>
    </location>
</feature>
<dbReference type="Proteomes" id="UP000681722">
    <property type="component" value="Unassembled WGS sequence"/>
</dbReference>
<feature type="compositionally biased region" description="Polar residues" evidence="4">
    <location>
        <begin position="57"/>
        <end position="110"/>
    </location>
</feature>
<feature type="coiled-coil region" evidence="3">
    <location>
        <begin position="505"/>
        <end position="532"/>
    </location>
</feature>
<comment type="subcellular location">
    <subcellularLocation>
        <location evidence="1">Cytoplasm</location>
    </subcellularLocation>
</comment>
<dbReference type="GO" id="GO:0003723">
    <property type="term" value="F:RNA binding"/>
    <property type="evidence" value="ECO:0007669"/>
    <property type="project" value="InterPro"/>
</dbReference>
<feature type="domain" description="MIF4G" evidence="5">
    <location>
        <begin position="285"/>
        <end position="533"/>
    </location>
</feature>
<feature type="compositionally biased region" description="Acidic residues" evidence="4">
    <location>
        <begin position="1200"/>
        <end position="1211"/>
    </location>
</feature>
<feature type="compositionally biased region" description="Polar residues" evidence="4">
    <location>
        <begin position="154"/>
        <end position="168"/>
    </location>
</feature>
<feature type="compositionally biased region" description="Low complexity" evidence="4">
    <location>
        <begin position="46"/>
        <end position="56"/>
    </location>
</feature>
<evidence type="ECO:0000313" key="6">
    <source>
        <dbReference type="EMBL" id="CAF0742156.1"/>
    </source>
</evidence>
<dbReference type="Pfam" id="PF04050">
    <property type="entry name" value="Upf2"/>
    <property type="match status" value="1"/>
</dbReference>
<protein>
    <recommendedName>
        <fullName evidence="5">MIF4G domain-containing protein</fullName>
    </recommendedName>
</protein>
<feature type="domain" description="MIF4G" evidence="5">
    <location>
        <begin position="911"/>
        <end position="1123"/>
    </location>
</feature>
<feature type="compositionally biased region" description="Polar residues" evidence="4">
    <location>
        <begin position="178"/>
        <end position="196"/>
    </location>
</feature>
<dbReference type="Gene3D" id="4.10.80.160">
    <property type="match status" value="1"/>
</dbReference>
<dbReference type="Gene3D" id="1.25.40.180">
    <property type="match status" value="3"/>
</dbReference>
<feature type="coiled-coil region" evidence="3">
    <location>
        <begin position="257"/>
        <end position="316"/>
    </location>
</feature>
<evidence type="ECO:0000313" key="7">
    <source>
        <dbReference type="EMBL" id="CAF3520588.1"/>
    </source>
</evidence>
<dbReference type="InterPro" id="IPR016024">
    <property type="entry name" value="ARM-type_fold"/>
</dbReference>